<evidence type="ECO:0000256" key="2">
    <source>
        <dbReference type="ARBA" id="ARBA00004613"/>
    </source>
</evidence>
<dbReference type="InterPro" id="IPR002371">
    <property type="entry name" value="FlgK"/>
</dbReference>
<dbReference type="PRINTS" id="PR01005">
    <property type="entry name" value="FLGHOOKAP1"/>
</dbReference>
<keyword evidence="11" id="KW-0282">Flagellum</keyword>
<evidence type="ECO:0000256" key="8">
    <source>
        <dbReference type="SAM" id="Coils"/>
    </source>
</evidence>
<keyword evidence="8" id="KW-0175">Coiled coil</keyword>
<keyword evidence="5 7" id="KW-0964">Secreted</keyword>
<evidence type="ECO:0000259" key="9">
    <source>
        <dbReference type="Pfam" id="PF00460"/>
    </source>
</evidence>
<gene>
    <name evidence="7" type="primary">flgK</name>
    <name evidence="11" type="ORF">Z042_08620</name>
</gene>
<evidence type="ECO:0000256" key="3">
    <source>
        <dbReference type="ARBA" id="ARBA00009677"/>
    </source>
</evidence>
<dbReference type="PATRIC" id="fig|1441930.4.peg.1716"/>
<dbReference type="Proteomes" id="UP000019030">
    <property type="component" value="Chromosome"/>
</dbReference>
<evidence type="ECO:0000259" key="10">
    <source>
        <dbReference type="Pfam" id="PF22638"/>
    </source>
</evidence>
<evidence type="ECO:0000256" key="6">
    <source>
        <dbReference type="ARBA" id="ARBA00023143"/>
    </source>
</evidence>
<dbReference type="RefSeq" id="WP_024911194.1">
    <property type="nucleotide sequence ID" value="NZ_CP007044.2"/>
</dbReference>
<keyword evidence="11" id="KW-0966">Cell projection</keyword>
<evidence type="ECO:0000256" key="5">
    <source>
        <dbReference type="ARBA" id="ARBA00022525"/>
    </source>
</evidence>
<comment type="subcellular location">
    <subcellularLocation>
        <location evidence="1 7">Bacterial flagellum</location>
    </subcellularLocation>
    <subcellularLocation>
        <location evidence="2 7">Secreted</location>
    </subcellularLocation>
</comment>
<dbReference type="HOGENOM" id="CLU_012762_2_0_6"/>
<evidence type="ECO:0000256" key="7">
    <source>
        <dbReference type="RuleBase" id="RU362065"/>
    </source>
</evidence>
<dbReference type="GO" id="GO:0005576">
    <property type="term" value="C:extracellular region"/>
    <property type="evidence" value="ECO:0007669"/>
    <property type="project" value="UniProtKB-SubCell"/>
</dbReference>
<evidence type="ECO:0000313" key="11">
    <source>
        <dbReference type="EMBL" id="AHG19678.1"/>
    </source>
</evidence>
<evidence type="ECO:0000313" key="12">
    <source>
        <dbReference type="Proteomes" id="UP000019030"/>
    </source>
</evidence>
<dbReference type="InterPro" id="IPR001444">
    <property type="entry name" value="Flag_bb_rod_N"/>
</dbReference>
<dbReference type="EMBL" id="CP007044">
    <property type="protein sequence ID" value="AHG19678.1"/>
    <property type="molecule type" value="Genomic_DNA"/>
</dbReference>
<sequence>MNMMNIAWSGLQAAQIGMNVTSMNVANKDTAGYSRQGILQSAIGPMGQARLNAGNGVQVDSIRRISDQYLVNQLWQTTTKAQYHTMFDQYISALEKVVGTDSTSLGNGLDEFVGALSALSKQPDSQALRQQLINQAGALATRFNNVNSFINSQKASIDTQRNATVDQINTLSAGIADYNSKIADMEANGGNTSALRDARDELVRNMNQLVSVKVTEDNDGKYTVSLESGQPLVSGKIAGTMKTGRDANGNPTLNLKFTNSEFSLNPAAGSQMSALYHYETTTLKQMQDSVQGMAEAIATLFNNQLAQGYDLNGNIGKPLFIFDPTDPTSILKVADITPDELALSSAADEPGNGGNLEKLIELKNQKITIPGLGNMSLSEGAASIISSIGITSRQNKIEMEAAVKVLEEAQNQRDNLSAVNQDEEAMNLQIYMQSYQANLKVIATGNQIFSDLLSVF</sequence>
<organism evidence="11 12">
    <name type="scientific">Chania multitudinisentens RB-25</name>
    <dbReference type="NCBI Taxonomy" id="1441930"/>
    <lineage>
        <taxon>Bacteria</taxon>
        <taxon>Pseudomonadati</taxon>
        <taxon>Pseudomonadota</taxon>
        <taxon>Gammaproteobacteria</taxon>
        <taxon>Enterobacterales</taxon>
        <taxon>Yersiniaceae</taxon>
        <taxon>Chania</taxon>
    </lineage>
</organism>
<dbReference type="PANTHER" id="PTHR30033:SF1">
    <property type="entry name" value="FLAGELLAR HOOK-ASSOCIATED PROTEIN 1"/>
    <property type="match status" value="1"/>
</dbReference>
<dbReference type="GO" id="GO:0005198">
    <property type="term" value="F:structural molecule activity"/>
    <property type="evidence" value="ECO:0007669"/>
    <property type="project" value="UniProtKB-UniRule"/>
</dbReference>
<accession>W0L785</accession>
<proteinExistence type="inferred from homology"/>
<dbReference type="KEGG" id="sfo:Z042_08620"/>
<dbReference type="InterPro" id="IPR053927">
    <property type="entry name" value="FlgK_helical"/>
</dbReference>
<dbReference type="PANTHER" id="PTHR30033">
    <property type="entry name" value="FLAGELLAR HOOK-ASSOCIATED PROTEIN 1"/>
    <property type="match status" value="1"/>
</dbReference>
<comment type="similarity">
    <text evidence="3 7">Belongs to the flagella basal body rod proteins family.</text>
</comment>
<dbReference type="eggNOG" id="COG1256">
    <property type="taxonomic scope" value="Bacteria"/>
</dbReference>
<reference evidence="11 12" key="1">
    <citation type="submission" date="2014-01" db="EMBL/GenBank/DDBJ databases">
        <title>Isolation of Serratia multitudinisentens RB-25 from Ex-Landfill site.</title>
        <authorList>
            <person name="Robson E.H.J."/>
        </authorList>
    </citation>
    <scope>NUCLEOTIDE SEQUENCE [LARGE SCALE GENOMIC DNA]</scope>
    <source>
        <strain evidence="11 12">RB-25</strain>
    </source>
</reference>
<protein>
    <recommendedName>
        <fullName evidence="4 7">Flagellar hook-associated protein 1</fullName>
        <shortName evidence="7">HAP1</shortName>
    </recommendedName>
</protein>
<dbReference type="Pfam" id="PF22638">
    <property type="entry name" value="FlgK_D1"/>
    <property type="match status" value="1"/>
</dbReference>
<feature type="domain" description="Flagellar hook-associated protein FlgK helical" evidence="10">
    <location>
        <begin position="92"/>
        <end position="320"/>
    </location>
</feature>
<dbReference type="Pfam" id="PF00460">
    <property type="entry name" value="Flg_bb_rod"/>
    <property type="match status" value="1"/>
</dbReference>
<dbReference type="GO" id="GO:0044780">
    <property type="term" value="P:bacterial-type flagellum assembly"/>
    <property type="evidence" value="ECO:0007669"/>
    <property type="project" value="InterPro"/>
</dbReference>
<dbReference type="GO" id="GO:0009424">
    <property type="term" value="C:bacterial-type flagellum hook"/>
    <property type="evidence" value="ECO:0007669"/>
    <property type="project" value="UniProtKB-UniRule"/>
</dbReference>
<keyword evidence="11" id="KW-0969">Cilium</keyword>
<keyword evidence="6 7" id="KW-0975">Bacterial flagellum</keyword>
<dbReference type="SUPFAM" id="SSF64518">
    <property type="entry name" value="Phase 1 flagellin"/>
    <property type="match status" value="1"/>
</dbReference>
<feature type="coiled-coil region" evidence="8">
    <location>
        <begin position="399"/>
        <end position="426"/>
    </location>
</feature>
<dbReference type="NCBIfam" id="TIGR02492">
    <property type="entry name" value="flgK_ends"/>
    <property type="match status" value="1"/>
</dbReference>
<evidence type="ECO:0000256" key="4">
    <source>
        <dbReference type="ARBA" id="ARBA00016244"/>
    </source>
</evidence>
<keyword evidence="12" id="KW-1185">Reference proteome</keyword>
<dbReference type="STRING" id="1441930.Z042_08620"/>
<dbReference type="OrthoDB" id="9802553at2"/>
<evidence type="ECO:0000256" key="1">
    <source>
        <dbReference type="ARBA" id="ARBA00004365"/>
    </source>
</evidence>
<dbReference type="AlphaFoldDB" id="W0L785"/>
<feature type="domain" description="Flagellar basal body rod protein N-terminal" evidence="9">
    <location>
        <begin position="4"/>
        <end position="33"/>
    </location>
</feature>
<name>W0L785_9GAMM</name>
<reference evidence="11 12" key="2">
    <citation type="submission" date="2015-03" db="EMBL/GenBank/DDBJ databases">
        <authorList>
            <person name="Chan K.-G."/>
        </authorList>
    </citation>
    <scope>NUCLEOTIDE SEQUENCE [LARGE SCALE GENOMIC DNA]</scope>
    <source>
        <strain evidence="11 12">RB-25</strain>
    </source>
</reference>